<reference evidence="5" key="2">
    <citation type="submission" date="2025-08" db="UniProtKB">
        <authorList>
            <consortium name="Ensembl"/>
        </authorList>
    </citation>
    <scope>IDENTIFICATION</scope>
</reference>
<evidence type="ECO:0000259" key="4">
    <source>
        <dbReference type="Pfam" id="PF00248"/>
    </source>
</evidence>
<organism evidence="5 6">
    <name type="scientific">Hucho hucho</name>
    <name type="common">huchen</name>
    <dbReference type="NCBI Taxonomy" id="62062"/>
    <lineage>
        <taxon>Eukaryota</taxon>
        <taxon>Metazoa</taxon>
        <taxon>Chordata</taxon>
        <taxon>Craniata</taxon>
        <taxon>Vertebrata</taxon>
        <taxon>Euteleostomi</taxon>
        <taxon>Actinopterygii</taxon>
        <taxon>Neopterygii</taxon>
        <taxon>Teleostei</taxon>
        <taxon>Protacanthopterygii</taxon>
        <taxon>Salmoniformes</taxon>
        <taxon>Salmonidae</taxon>
        <taxon>Salmoninae</taxon>
        <taxon>Hucho</taxon>
    </lineage>
</organism>
<evidence type="ECO:0000256" key="1">
    <source>
        <dbReference type="ARBA" id="ARBA00006515"/>
    </source>
</evidence>
<reference evidence="6" key="1">
    <citation type="submission" date="2018-06" db="EMBL/GenBank/DDBJ databases">
        <title>Genome assembly of Danube salmon.</title>
        <authorList>
            <person name="Macqueen D.J."/>
            <person name="Gundappa M.K."/>
        </authorList>
    </citation>
    <scope>NUCLEOTIDE SEQUENCE [LARGE SCALE GENOMIC DNA]</scope>
</reference>
<dbReference type="Proteomes" id="UP000314982">
    <property type="component" value="Unassembled WGS sequence"/>
</dbReference>
<dbReference type="GO" id="GO:1901379">
    <property type="term" value="P:regulation of potassium ion transmembrane transport"/>
    <property type="evidence" value="ECO:0007669"/>
    <property type="project" value="TreeGrafter"/>
</dbReference>
<sequence length="151" mass="16593">TVLIDISPPLSYLFSLPSSSPLLLSSTLLLSSPLQSYPLPSSTLVLSPLPFSRPPLLSIPTLFSSPQPLLSSLSPFLSLSLPLFLPFSLCPGLKGSLQRLQLEYVDVVFANRPDTNTPMEEIVRAMTYVINQGMSMYWGTSRWTAMEIMVS</sequence>
<dbReference type="SUPFAM" id="SSF51430">
    <property type="entry name" value="NAD(P)-linked oxidoreductase"/>
    <property type="match status" value="1"/>
</dbReference>
<dbReference type="Gene3D" id="3.20.20.100">
    <property type="entry name" value="NADP-dependent oxidoreductase domain"/>
    <property type="match status" value="1"/>
</dbReference>
<dbReference type="AlphaFoldDB" id="A0A4W5K878"/>
<comment type="similarity">
    <text evidence="1">Belongs to the shaker potassium channel beta subunit family.</text>
</comment>
<protein>
    <recommendedName>
        <fullName evidence="4">NADP-dependent oxidoreductase domain-containing protein</fullName>
    </recommendedName>
</protein>
<dbReference type="PANTHER" id="PTHR43150:SF7">
    <property type="entry name" value="VOLTAGE-GATED POTASSIUM CHANNEL SUBUNIT BETA-1"/>
    <property type="match status" value="1"/>
</dbReference>
<dbReference type="PANTHER" id="PTHR43150">
    <property type="entry name" value="HYPERKINETIC, ISOFORM M"/>
    <property type="match status" value="1"/>
</dbReference>
<dbReference type="GO" id="GO:0016491">
    <property type="term" value="F:oxidoreductase activity"/>
    <property type="evidence" value="ECO:0007669"/>
    <property type="project" value="UniProtKB-KW"/>
</dbReference>
<dbReference type="GeneTree" id="ENSGT00940000156760"/>
<name>A0A4W5K878_9TELE</name>
<dbReference type="GO" id="GO:0015459">
    <property type="term" value="F:potassium channel regulator activity"/>
    <property type="evidence" value="ECO:0007669"/>
    <property type="project" value="TreeGrafter"/>
</dbReference>
<keyword evidence="2" id="KW-0521">NADP</keyword>
<dbReference type="Pfam" id="PF00248">
    <property type="entry name" value="Aldo_ket_red"/>
    <property type="match status" value="1"/>
</dbReference>
<evidence type="ECO:0000313" key="6">
    <source>
        <dbReference type="Proteomes" id="UP000314982"/>
    </source>
</evidence>
<evidence type="ECO:0000313" key="5">
    <source>
        <dbReference type="Ensembl" id="ENSHHUP00000008226.1"/>
    </source>
</evidence>
<dbReference type="STRING" id="62062.ENSHHUP00000008226"/>
<keyword evidence="3" id="KW-0560">Oxidoreductase</keyword>
<evidence type="ECO:0000256" key="3">
    <source>
        <dbReference type="ARBA" id="ARBA00023002"/>
    </source>
</evidence>
<feature type="domain" description="NADP-dependent oxidoreductase" evidence="4">
    <location>
        <begin position="93"/>
        <end position="148"/>
    </location>
</feature>
<dbReference type="GO" id="GO:0008076">
    <property type="term" value="C:voltage-gated potassium channel complex"/>
    <property type="evidence" value="ECO:0007669"/>
    <property type="project" value="TreeGrafter"/>
</dbReference>
<dbReference type="InterPro" id="IPR036812">
    <property type="entry name" value="NAD(P)_OxRdtase_dom_sf"/>
</dbReference>
<evidence type="ECO:0000256" key="2">
    <source>
        <dbReference type="ARBA" id="ARBA00022857"/>
    </source>
</evidence>
<proteinExistence type="inferred from homology"/>
<dbReference type="InterPro" id="IPR005399">
    <property type="entry name" value="K_chnl_volt-dep_bsu_KCNAB-rel"/>
</dbReference>
<dbReference type="GO" id="GO:0044224">
    <property type="term" value="C:juxtaparanode region of axon"/>
    <property type="evidence" value="ECO:0007669"/>
    <property type="project" value="TreeGrafter"/>
</dbReference>
<dbReference type="GO" id="GO:0044325">
    <property type="term" value="F:transmembrane transporter binding"/>
    <property type="evidence" value="ECO:0007669"/>
    <property type="project" value="TreeGrafter"/>
</dbReference>
<dbReference type="Ensembl" id="ENSHHUT00000008471.1">
    <property type="protein sequence ID" value="ENSHHUP00000008226.1"/>
    <property type="gene ID" value="ENSHHUG00000005049.1"/>
</dbReference>
<reference evidence="5" key="3">
    <citation type="submission" date="2025-09" db="UniProtKB">
        <authorList>
            <consortium name="Ensembl"/>
        </authorList>
    </citation>
    <scope>IDENTIFICATION</scope>
</reference>
<accession>A0A4W5K878</accession>
<keyword evidence="6" id="KW-1185">Reference proteome</keyword>
<dbReference type="InterPro" id="IPR023210">
    <property type="entry name" value="NADP_OxRdtase_dom"/>
</dbReference>